<organism evidence="2 3">
    <name type="scientific">Rathayibacter rubneri</name>
    <dbReference type="NCBI Taxonomy" id="2950106"/>
    <lineage>
        <taxon>Bacteria</taxon>
        <taxon>Bacillati</taxon>
        <taxon>Actinomycetota</taxon>
        <taxon>Actinomycetes</taxon>
        <taxon>Micrococcales</taxon>
        <taxon>Microbacteriaceae</taxon>
        <taxon>Rathayibacter</taxon>
    </lineage>
</organism>
<name>A0A9X2E381_9MICO</name>
<comment type="caution">
    <text evidence="2">The sequence shown here is derived from an EMBL/GenBank/DDBJ whole genome shotgun (WGS) entry which is preliminary data.</text>
</comment>
<evidence type="ECO:0000313" key="2">
    <source>
        <dbReference type="EMBL" id="MCM6763546.1"/>
    </source>
</evidence>
<reference evidence="2" key="1">
    <citation type="submission" date="2022-06" db="EMBL/GenBank/DDBJ databases">
        <title>Whole genome shotgun sequencing (WGS) of Rathayibacter sp. ZW T2_19, isolated from stored onions (Allium cepa).</title>
        <authorList>
            <person name="Stoll D.A."/>
            <person name="Huch M."/>
        </authorList>
    </citation>
    <scope>NUCLEOTIDE SEQUENCE</scope>
    <source>
        <strain evidence="2">ZW T2_19</strain>
    </source>
</reference>
<evidence type="ECO:0000256" key="1">
    <source>
        <dbReference type="SAM" id="MobiDB-lite"/>
    </source>
</evidence>
<sequence>MRKLYYASGHMLVADVTCKAVLRYARALADVGKSDVVTVPVVTEGGSRAYAHLLIGPASQLWSTPVENSAGEEPVDEAVLAHIEAETQRMQPTRPSWSDEMTDMPDLDFLNYPEPA</sequence>
<dbReference type="Proteomes" id="UP001155240">
    <property type="component" value="Unassembled WGS sequence"/>
</dbReference>
<keyword evidence="3" id="KW-1185">Reference proteome</keyword>
<dbReference type="AlphaFoldDB" id="A0A9X2E381"/>
<dbReference type="EMBL" id="JAMRYM010000069">
    <property type="protein sequence ID" value="MCM6763546.1"/>
    <property type="molecule type" value="Genomic_DNA"/>
</dbReference>
<evidence type="ECO:0000313" key="3">
    <source>
        <dbReference type="Proteomes" id="UP001155240"/>
    </source>
</evidence>
<gene>
    <name evidence="2" type="ORF">NB037_14070</name>
</gene>
<feature type="region of interest" description="Disordered" evidence="1">
    <location>
        <begin position="88"/>
        <end position="116"/>
    </location>
</feature>
<protein>
    <submittedName>
        <fullName evidence="2">Uncharacterized protein</fullName>
    </submittedName>
</protein>
<accession>A0A9X2E381</accession>
<proteinExistence type="predicted"/>
<dbReference type="RefSeq" id="WP_251946712.1">
    <property type="nucleotide sequence ID" value="NZ_JAMRYM010000069.1"/>
</dbReference>